<comment type="similarity">
    <text evidence="5 13">Belongs to the RNase HII family.</text>
</comment>
<evidence type="ECO:0000259" key="14">
    <source>
        <dbReference type="PROSITE" id="PS51975"/>
    </source>
</evidence>
<evidence type="ECO:0000256" key="4">
    <source>
        <dbReference type="ARBA" id="ARBA00004496"/>
    </source>
</evidence>
<dbReference type="AlphaFoldDB" id="A0A0G0DV78"/>
<proteinExistence type="inferred from homology"/>
<comment type="catalytic activity">
    <reaction evidence="1 12 13">
        <text>Endonucleolytic cleavage to 5'-phosphomonoester.</text>
        <dbReference type="EC" id="3.1.26.4"/>
    </reaction>
</comment>
<dbReference type="GO" id="GO:0003723">
    <property type="term" value="F:RNA binding"/>
    <property type="evidence" value="ECO:0007669"/>
    <property type="project" value="UniProtKB-UniRule"/>
</dbReference>
<comment type="subcellular location">
    <subcellularLocation>
        <location evidence="4">Cytoplasm</location>
    </subcellularLocation>
</comment>
<dbReference type="EMBL" id="LBPY01000001">
    <property type="protein sequence ID" value="KKP66930.1"/>
    <property type="molecule type" value="Genomic_DNA"/>
</dbReference>
<keyword evidence="11" id="KW-0464">Manganese</keyword>
<evidence type="ECO:0000256" key="8">
    <source>
        <dbReference type="ARBA" id="ARBA00022723"/>
    </source>
</evidence>
<evidence type="ECO:0000256" key="6">
    <source>
        <dbReference type="ARBA" id="ARBA00022490"/>
    </source>
</evidence>
<comment type="function">
    <text evidence="3 13">Endonuclease that specifically degrades the RNA of RNA-DNA hybrids.</text>
</comment>
<dbReference type="GO" id="GO:0043137">
    <property type="term" value="P:DNA replication, removal of RNA primer"/>
    <property type="evidence" value="ECO:0007669"/>
    <property type="project" value="TreeGrafter"/>
</dbReference>
<evidence type="ECO:0000256" key="2">
    <source>
        <dbReference type="ARBA" id="ARBA00001946"/>
    </source>
</evidence>
<comment type="caution">
    <text evidence="15">The sequence shown here is derived from an EMBL/GenBank/DDBJ whole genome shotgun (WGS) entry which is preliminary data.</text>
</comment>
<accession>A0A0G0DV78</accession>
<dbReference type="EC" id="3.1.26.4" evidence="13"/>
<name>A0A0G0DV78_9BACT</name>
<dbReference type="InterPro" id="IPR012337">
    <property type="entry name" value="RNaseH-like_sf"/>
</dbReference>
<reference evidence="15 16" key="1">
    <citation type="journal article" date="2015" name="Nature">
        <title>rRNA introns, odd ribosomes, and small enigmatic genomes across a large radiation of phyla.</title>
        <authorList>
            <person name="Brown C.T."/>
            <person name="Hug L.A."/>
            <person name="Thomas B.C."/>
            <person name="Sharon I."/>
            <person name="Castelle C.J."/>
            <person name="Singh A."/>
            <person name="Wilkins M.J."/>
            <person name="Williams K.H."/>
            <person name="Banfield J.F."/>
        </authorList>
    </citation>
    <scope>NUCLEOTIDE SEQUENCE [LARGE SCALE GENOMIC DNA]</scope>
</reference>
<dbReference type="GO" id="GO:0005737">
    <property type="term" value="C:cytoplasm"/>
    <property type="evidence" value="ECO:0007669"/>
    <property type="project" value="UniProtKB-SubCell"/>
</dbReference>
<dbReference type="PATRIC" id="fig|1618761.3.peg.10"/>
<dbReference type="GO" id="GO:0032299">
    <property type="term" value="C:ribonuclease H2 complex"/>
    <property type="evidence" value="ECO:0007669"/>
    <property type="project" value="TreeGrafter"/>
</dbReference>
<dbReference type="Proteomes" id="UP000034952">
    <property type="component" value="Unassembled WGS sequence"/>
</dbReference>
<dbReference type="InterPro" id="IPR001352">
    <property type="entry name" value="RNase_HII/HIII"/>
</dbReference>
<keyword evidence="9 12" id="KW-0255">Endonuclease</keyword>
<evidence type="ECO:0000256" key="9">
    <source>
        <dbReference type="ARBA" id="ARBA00022759"/>
    </source>
</evidence>
<dbReference type="GO" id="GO:0046872">
    <property type="term" value="F:metal ion binding"/>
    <property type="evidence" value="ECO:0007669"/>
    <property type="project" value="UniProtKB-KW"/>
</dbReference>
<evidence type="ECO:0000313" key="15">
    <source>
        <dbReference type="EMBL" id="KKP66930.1"/>
    </source>
</evidence>
<evidence type="ECO:0000256" key="13">
    <source>
        <dbReference type="RuleBase" id="RU003515"/>
    </source>
</evidence>
<dbReference type="Gene3D" id="3.30.420.10">
    <property type="entry name" value="Ribonuclease H-like superfamily/Ribonuclease H"/>
    <property type="match status" value="1"/>
</dbReference>
<feature type="binding site" evidence="12">
    <location>
        <position position="15"/>
    </location>
    <ligand>
        <name>a divalent metal cation</name>
        <dbReference type="ChEBI" id="CHEBI:60240"/>
    </ligand>
</feature>
<dbReference type="CDD" id="cd07182">
    <property type="entry name" value="RNase_HII_bacteria_HII_like"/>
    <property type="match status" value="1"/>
</dbReference>
<dbReference type="SUPFAM" id="SSF53098">
    <property type="entry name" value="Ribonuclease H-like"/>
    <property type="match status" value="1"/>
</dbReference>
<dbReference type="InterPro" id="IPR024567">
    <property type="entry name" value="RNase_HII/HIII_dom"/>
</dbReference>
<evidence type="ECO:0000313" key="16">
    <source>
        <dbReference type="Proteomes" id="UP000034952"/>
    </source>
</evidence>
<evidence type="ECO:0000256" key="11">
    <source>
        <dbReference type="ARBA" id="ARBA00023211"/>
    </source>
</evidence>
<keyword evidence="8 12" id="KW-0479">Metal-binding</keyword>
<keyword evidence="7 12" id="KW-0540">Nuclease</keyword>
<evidence type="ECO:0000256" key="5">
    <source>
        <dbReference type="ARBA" id="ARBA00007383"/>
    </source>
</evidence>
<evidence type="ECO:0000256" key="1">
    <source>
        <dbReference type="ARBA" id="ARBA00000077"/>
    </source>
</evidence>
<protein>
    <recommendedName>
        <fullName evidence="13">Ribonuclease</fullName>
        <ecNumber evidence="13">3.1.26.4</ecNumber>
    </recommendedName>
</protein>
<comment type="cofactor">
    <cofactor evidence="2">
        <name>Mg(2+)</name>
        <dbReference type="ChEBI" id="CHEBI:18420"/>
    </cofactor>
</comment>
<organism evidence="15 16">
    <name type="scientific">Candidatus Nomurabacteria bacterium GW2011_GWE1_35_16</name>
    <dbReference type="NCBI Taxonomy" id="1618761"/>
    <lineage>
        <taxon>Bacteria</taxon>
        <taxon>Candidatus Nomuraibacteriota</taxon>
    </lineage>
</organism>
<evidence type="ECO:0000256" key="7">
    <source>
        <dbReference type="ARBA" id="ARBA00022722"/>
    </source>
</evidence>
<keyword evidence="6" id="KW-0963">Cytoplasm</keyword>
<feature type="binding site" evidence="12">
    <location>
        <position position="130"/>
    </location>
    <ligand>
        <name>a divalent metal cation</name>
        <dbReference type="ChEBI" id="CHEBI:60240"/>
    </ligand>
</feature>
<dbReference type="PROSITE" id="PS51975">
    <property type="entry name" value="RNASE_H_2"/>
    <property type="match status" value="1"/>
</dbReference>
<evidence type="ECO:0000256" key="10">
    <source>
        <dbReference type="ARBA" id="ARBA00022801"/>
    </source>
</evidence>
<feature type="domain" description="RNase H type-2" evidence="14">
    <location>
        <begin position="8"/>
        <end position="228"/>
    </location>
</feature>
<dbReference type="GO" id="GO:0004523">
    <property type="term" value="F:RNA-DNA hybrid ribonuclease activity"/>
    <property type="evidence" value="ECO:0007669"/>
    <property type="project" value="UniProtKB-UniRule"/>
</dbReference>
<dbReference type="InterPro" id="IPR022898">
    <property type="entry name" value="RNase_HII"/>
</dbReference>
<evidence type="ECO:0000256" key="12">
    <source>
        <dbReference type="PROSITE-ProRule" id="PRU01319"/>
    </source>
</evidence>
<comment type="cofactor">
    <cofactor evidence="12">
        <name>Mn(2+)</name>
        <dbReference type="ChEBI" id="CHEBI:29035"/>
    </cofactor>
    <cofactor evidence="12">
        <name>Mg(2+)</name>
        <dbReference type="ChEBI" id="CHEBI:18420"/>
    </cofactor>
    <text evidence="12">Manganese or magnesium. Binds 1 divalent metal ion per monomer in the absence of substrate. May bind a second metal ion after substrate binding.</text>
</comment>
<dbReference type="PANTHER" id="PTHR10954:SF18">
    <property type="entry name" value="RIBONUCLEASE HII"/>
    <property type="match status" value="1"/>
</dbReference>
<dbReference type="InterPro" id="IPR036397">
    <property type="entry name" value="RNaseH_sf"/>
</dbReference>
<dbReference type="PANTHER" id="PTHR10954">
    <property type="entry name" value="RIBONUCLEASE H2 SUBUNIT A"/>
    <property type="match status" value="1"/>
</dbReference>
<keyword evidence="10 12" id="KW-0378">Hydrolase</keyword>
<feature type="binding site" evidence="12">
    <location>
        <position position="14"/>
    </location>
    <ligand>
        <name>a divalent metal cation</name>
        <dbReference type="ChEBI" id="CHEBI:60240"/>
    </ligand>
</feature>
<dbReference type="NCBIfam" id="NF000595">
    <property type="entry name" value="PRK00015.1-3"/>
    <property type="match status" value="1"/>
</dbReference>
<dbReference type="GO" id="GO:0006298">
    <property type="term" value="P:mismatch repair"/>
    <property type="evidence" value="ECO:0007669"/>
    <property type="project" value="TreeGrafter"/>
</dbReference>
<evidence type="ECO:0000256" key="3">
    <source>
        <dbReference type="ARBA" id="ARBA00004065"/>
    </source>
</evidence>
<dbReference type="Pfam" id="PF01351">
    <property type="entry name" value="RNase_HII"/>
    <property type="match status" value="1"/>
</dbReference>
<sequence>MANKDTIKYIIGIDEVGRGPLAGPVAVCAFLIKDRKFLDEQFAIGLAYGKLPKLKDSKKLSKKQREEWFEYLKVAKAEGFCDYSVSFVSPENIDKFGIAKCIQKALNESLQKVTSQDSSNSSRFTLKGSDAAQNFKNLASFGVYLDGGLHAPAQYVNQETIIRGDELHPVISLASIVAKVTRDAVMTKYAKEYPEYGFERHAGYGTKAHYEAIKTHGQTPIHRKTFIH</sequence>
<gene>
    <name evidence="15" type="ORF">UR64_C0001G0009</name>
</gene>